<keyword evidence="3 4" id="KW-0804">Transcription</keyword>
<dbReference type="RefSeq" id="WP_013904882.1">
    <property type="nucleotide sequence ID" value="NC_015680.1"/>
</dbReference>
<feature type="domain" description="HTH cro/C1-type" evidence="5">
    <location>
        <begin position="132"/>
        <end position="190"/>
    </location>
</feature>
<keyword evidence="7" id="KW-1185">Reference proteome</keyword>
<evidence type="ECO:0000313" key="6">
    <source>
        <dbReference type="EMBL" id="AEH23824.1"/>
    </source>
</evidence>
<dbReference type="CDD" id="cd00093">
    <property type="entry name" value="HTH_XRE"/>
    <property type="match status" value="1"/>
</dbReference>
<keyword evidence="1 4" id="KW-0805">Transcription regulation</keyword>
<dbReference type="SMART" id="SM00530">
    <property type="entry name" value="HTH_XRE"/>
    <property type="match status" value="1"/>
</dbReference>
<evidence type="ECO:0000256" key="3">
    <source>
        <dbReference type="ARBA" id="ARBA00023163"/>
    </source>
</evidence>
<name>F8AFS3_PYRYC</name>
<dbReference type="NCBIfam" id="NF003162">
    <property type="entry name" value="PRK04140.1"/>
    <property type="match status" value="1"/>
</dbReference>
<protein>
    <recommendedName>
        <fullName evidence="4">Putative HTH-type transcriptional regulatory protein PYCH_01150</fullName>
    </recommendedName>
</protein>
<dbReference type="HAMAP" id="MF_00584">
    <property type="entry name" value="HTH_type_cro_C1"/>
    <property type="match status" value="1"/>
</dbReference>
<gene>
    <name evidence="6" type="ordered locus">PYCH_01150</name>
</gene>
<proteinExistence type="inferred from homology"/>
<evidence type="ECO:0000313" key="7">
    <source>
        <dbReference type="Proteomes" id="UP000008386"/>
    </source>
</evidence>
<dbReference type="AlphaFoldDB" id="F8AFS3"/>
<dbReference type="GO" id="GO:0003677">
    <property type="term" value="F:DNA binding"/>
    <property type="evidence" value="ECO:0007669"/>
    <property type="project" value="UniProtKB-KW"/>
</dbReference>
<dbReference type="Proteomes" id="UP000008386">
    <property type="component" value="Chromosome"/>
</dbReference>
<dbReference type="InterPro" id="IPR020886">
    <property type="entry name" value="MTH_967-like"/>
</dbReference>
<dbReference type="Pfam" id="PF26553">
    <property type="entry name" value="PDDEXK_19"/>
    <property type="match status" value="1"/>
</dbReference>
<dbReference type="EMBL" id="CP002779">
    <property type="protein sequence ID" value="AEH23824.1"/>
    <property type="molecule type" value="Genomic_DNA"/>
</dbReference>
<dbReference type="STRING" id="529709.PYCH_01150"/>
<evidence type="ECO:0000256" key="1">
    <source>
        <dbReference type="ARBA" id="ARBA00023015"/>
    </source>
</evidence>
<dbReference type="eggNOG" id="arCOG04152">
    <property type="taxonomic scope" value="Archaea"/>
</dbReference>
<dbReference type="SUPFAM" id="SSF47413">
    <property type="entry name" value="lambda repressor-like DNA-binding domains"/>
    <property type="match status" value="1"/>
</dbReference>
<dbReference type="GeneID" id="10836696"/>
<dbReference type="HOGENOM" id="CLU_075726_0_0_2"/>
<dbReference type="KEGG" id="pya:PYCH_01150"/>
<dbReference type="Gene3D" id="1.10.260.40">
    <property type="entry name" value="lambda repressor-like DNA-binding domains"/>
    <property type="match status" value="1"/>
</dbReference>
<organism evidence="6 7">
    <name type="scientific">Pyrococcus yayanosii (strain CH1 / JCM 16557)</name>
    <dbReference type="NCBI Taxonomy" id="529709"/>
    <lineage>
        <taxon>Archaea</taxon>
        <taxon>Methanobacteriati</taxon>
        <taxon>Methanobacteriota</taxon>
        <taxon>Thermococci</taxon>
        <taxon>Thermococcales</taxon>
        <taxon>Thermococcaceae</taxon>
        <taxon>Pyrococcus</taxon>
    </lineage>
</organism>
<dbReference type="PROSITE" id="PS50943">
    <property type="entry name" value="HTH_CROC1"/>
    <property type="match status" value="1"/>
</dbReference>
<dbReference type="Pfam" id="PF01381">
    <property type="entry name" value="HTH_3"/>
    <property type="match status" value="1"/>
</dbReference>
<dbReference type="GO" id="GO:0003700">
    <property type="term" value="F:DNA-binding transcription factor activity"/>
    <property type="evidence" value="ECO:0007669"/>
    <property type="project" value="UniProtKB-UniRule"/>
</dbReference>
<evidence type="ECO:0000259" key="5">
    <source>
        <dbReference type="PROSITE" id="PS50943"/>
    </source>
</evidence>
<dbReference type="PANTHER" id="PTHR46558:SF11">
    <property type="entry name" value="HTH-TYPE TRANSCRIPTIONAL REGULATOR XRE"/>
    <property type="match status" value="1"/>
</dbReference>
<evidence type="ECO:0000256" key="4">
    <source>
        <dbReference type="HAMAP-Rule" id="MF_00584"/>
    </source>
</evidence>
<accession>F8AFS3</accession>
<dbReference type="InterPro" id="IPR059051">
    <property type="entry name" value="MTH_967_PDDEXK"/>
</dbReference>
<dbReference type="InterPro" id="IPR001387">
    <property type="entry name" value="Cro/C1-type_HTH"/>
</dbReference>
<sequence length="319" mass="36521">MMEKEKLINIVEGVLRRTGFRTARFNFRGGCFDLVASRYLLLLFIKTLVNIDAFTEEQAEDLKKLAKLFKASPLLVGLRTKNVELEEGVVYERFGVYAVSPETLYSLFVENEPPLIMAERGGFYVRIDGERLRRLREEHGYTLGELANLVGISRKSLQKYERGEGSVSLEVAIRLEEVFDEPIAKPIDILAARLEDVELEARPETKLEQEIFERLRRIGMGVVKIKRAPFNAVSKEEEEDIRLLTGIDERKTGSTVRRARLVGEITKVVGSEGLFILKDVKAEVVSEVPLLPKRVLEEVRDVDELIEVIEELRRSRLKF</sequence>
<dbReference type="InterPro" id="IPR010982">
    <property type="entry name" value="Lambda_DNA-bd_dom_sf"/>
</dbReference>
<reference evidence="6 7" key="1">
    <citation type="journal article" date="2011" name="J. Bacteriol.">
        <title>Complete genome sequence of the obligate piezophilic hyperthermophilic archaeon Pyrococcus yayanosii CH1.</title>
        <authorList>
            <person name="Jun X."/>
            <person name="Lupeng L."/>
            <person name="Minjuan X."/>
            <person name="Oger P."/>
            <person name="Fengping W."/>
            <person name="Jebbar M."/>
            <person name="Xiang X."/>
        </authorList>
    </citation>
    <scope>NUCLEOTIDE SEQUENCE [LARGE SCALE GENOMIC DNA]</scope>
    <source>
        <strain evidence="7">CH1 / JCM 16557</strain>
    </source>
</reference>
<dbReference type="PANTHER" id="PTHR46558">
    <property type="entry name" value="TRACRIPTIONAL REGULATORY PROTEIN-RELATED-RELATED"/>
    <property type="match status" value="1"/>
</dbReference>
<keyword evidence="2 4" id="KW-0238">DNA-binding</keyword>
<evidence type="ECO:0000256" key="2">
    <source>
        <dbReference type="ARBA" id="ARBA00023125"/>
    </source>
</evidence>